<feature type="domain" description="ATP-grasp" evidence="5">
    <location>
        <begin position="112"/>
        <end position="309"/>
    </location>
</feature>
<evidence type="ECO:0000259" key="5">
    <source>
        <dbReference type="PROSITE" id="PS50975"/>
    </source>
</evidence>
<evidence type="ECO:0000313" key="7">
    <source>
        <dbReference type="Proteomes" id="UP001611075"/>
    </source>
</evidence>
<dbReference type="Gene3D" id="3.30.470.20">
    <property type="entry name" value="ATP-grasp fold, B domain"/>
    <property type="match status" value="1"/>
</dbReference>
<evidence type="ECO:0000256" key="3">
    <source>
        <dbReference type="ARBA" id="ARBA00022840"/>
    </source>
</evidence>
<evidence type="ECO:0000256" key="2">
    <source>
        <dbReference type="ARBA" id="ARBA00022741"/>
    </source>
</evidence>
<keyword evidence="3 4" id="KW-0067">ATP-binding</keyword>
<comment type="caution">
    <text evidence="6">The sequence shown here is derived from an EMBL/GenBank/DDBJ whole genome shotgun (WGS) entry which is preliminary data.</text>
</comment>
<keyword evidence="7" id="KW-1185">Reference proteome</keyword>
<dbReference type="InterPro" id="IPR052032">
    <property type="entry name" value="ATP-dep_AA_Ligase"/>
</dbReference>
<evidence type="ECO:0000313" key="6">
    <source>
        <dbReference type="EMBL" id="MFI0794491.1"/>
    </source>
</evidence>
<dbReference type="Proteomes" id="UP001611075">
    <property type="component" value="Unassembled WGS sequence"/>
</dbReference>
<sequence length="424" mass="45627">MAGPLVVVYDRGAASAAEIAVGLGALGPVAFLVNPSGYTDRTGEVLRRLGDVVPLTGDREADLAAVRRLTPAAVLTFSEPMLPVTAWLADALGLPFHPIATTGLLTSKVRQRERLRLCGVDDVRSRPISSIDEWAAARDHVGLPAVVKPVYGQGSRNTYVIPDDAVAHRVLAPLLPAGRASTVVVEELLVGRSGGPYGDYVSVESYHGPQGLRHLAVTGKLPLVPPFRETGQFWPAAVTDVERKEILDLATRALTAFDLGPGLTHTEIKLTERGPRIIEVNGRLGGHTAALARHCAGFDVVRLAGQLALGQPVTVPTIDQPDRVHFQYHTLAPVEPCELLSITGAADVRQVDGIDGFRAYARVGDVLDADVMTRHLDLLWGRCDRPADLAALIGAAQRRICYEFRFRDGIRRLSAADLHREVPT</sequence>
<dbReference type="SUPFAM" id="SSF56059">
    <property type="entry name" value="Glutathione synthetase ATP-binding domain-like"/>
    <property type="match status" value="1"/>
</dbReference>
<name>A0ABW7SPP6_9ACTN</name>
<dbReference type="PANTHER" id="PTHR43585">
    <property type="entry name" value="FUMIPYRROLE BIOSYNTHESIS PROTEIN C"/>
    <property type="match status" value="1"/>
</dbReference>
<reference evidence="6 7" key="1">
    <citation type="submission" date="2024-10" db="EMBL/GenBank/DDBJ databases">
        <title>The Natural Products Discovery Center: Release of the First 8490 Sequenced Strains for Exploring Actinobacteria Biosynthetic Diversity.</title>
        <authorList>
            <person name="Kalkreuter E."/>
            <person name="Kautsar S.A."/>
            <person name="Yang D."/>
            <person name="Bader C.D."/>
            <person name="Teijaro C.N."/>
            <person name="Fluegel L."/>
            <person name="Davis C.M."/>
            <person name="Simpson J.R."/>
            <person name="Lauterbach L."/>
            <person name="Steele A.D."/>
            <person name="Gui C."/>
            <person name="Meng S."/>
            <person name="Li G."/>
            <person name="Viehrig K."/>
            <person name="Ye F."/>
            <person name="Su P."/>
            <person name="Kiefer A.F."/>
            <person name="Nichols A."/>
            <person name="Cepeda A.J."/>
            <person name="Yan W."/>
            <person name="Fan B."/>
            <person name="Jiang Y."/>
            <person name="Adhikari A."/>
            <person name="Zheng C.-J."/>
            <person name="Schuster L."/>
            <person name="Cowan T.M."/>
            <person name="Smanski M.J."/>
            <person name="Chevrette M.G."/>
            <person name="De Carvalho L.P.S."/>
            <person name="Shen B."/>
        </authorList>
    </citation>
    <scope>NUCLEOTIDE SEQUENCE [LARGE SCALE GENOMIC DNA]</scope>
    <source>
        <strain evidence="6 7">NPDC021253</strain>
    </source>
</reference>
<accession>A0ABW7SPP6</accession>
<organism evidence="6 7">
    <name type="scientific">Micromonospora rubida</name>
    <dbReference type="NCBI Taxonomy" id="2697657"/>
    <lineage>
        <taxon>Bacteria</taxon>
        <taxon>Bacillati</taxon>
        <taxon>Actinomycetota</taxon>
        <taxon>Actinomycetes</taxon>
        <taxon>Micromonosporales</taxon>
        <taxon>Micromonosporaceae</taxon>
        <taxon>Micromonospora</taxon>
    </lineage>
</organism>
<keyword evidence="2 4" id="KW-0547">Nucleotide-binding</keyword>
<dbReference type="PROSITE" id="PS50975">
    <property type="entry name" value="ATP_GRASP"/>
    <property type="match status" value="1"/>
</dbReference>
<evidence type="ECO:0000256" key="1">
    <source>
        <dbReference type="ARBA" id="ARBA00022598"/>
    </source>
</evidence>
<dbReference type="PANTHER" id="PTHR43585:SF2">
    <property type="entry name" value="ATP-GRASP ENZYME FSQD"/>
    <property type="match status" value="1"/>
</dbReference>
<dbReference type="EMBL" id="JBIRPU010000011">
    <property type="protein sequence ID" value="MFI0794491.1"/>
    <property type="molecule type" value="Genomic_DNA"/>
</dbReference>
<dbReference type="InterPro" id="IPR011761">
    <property type="entry name" value="ATP-grasp"/>
</dbReference>
<gene>
    <name evidence="6" type="ORF">ACH4OY_17665</name>
</gene>
<dbReference type="RefSeq" id="WP_396680854.1">
    <property type="nucleotide sequence ID" value="NZ_JBIRPU010000011.1"/>
</dbReference>
<proteinExistence type="predicted"/>
<protein>
    <submittedName>
        <fullName evidence="6">Acetyl-CoA carboxylase biotin carboxylase subunit family protein</fullName>
    </submittedName>
</protein>
<keyword evidence="1" id="KW-0436">Ligase</keyword>
<evidence type="ECO:0000256" key="4">
    <source>
        <dbReference type="PROSITE-ProRule" id="PRU00409"/>
    </source>
</evidence>